<dbReference type="InterPro" id="IPR025062">
    <property type="entry name" value="DUF4003"/>
</dbReference>
<proteinExistence type="predicted"/>
<evidence type="ECO:0000313" key="1">
    <source>
        <dbReference type="EMBL" id="MBD1380741.1"/>
    </source>
</evidence>
<accession>A0A926NGA0</accession>
<gene>
    <name evidence="1" type="ORF">IC621_10915</name>
</gene>
<dbReference type="RefSeq" id="WP_191158340.1">
    <property type="nucleotide sequence ID" value="NZ_JACXAI010000012.1"/>
</dbReference>
<keyword evidence="2" id="KW-1185">Reference proteome</keyword>
<dbReference type="AlphaFoldDB" id="A0A926NGA0"/>
<reference evidence="1" key="1">
    <citation type="submission" date="2020-09" db="EMBL/GenBank/DDBJ databases">
        <title>A novel bacterium of genus Bacillus, isolated from South China Sea.</title>
        <authorList>
            <person name="Huang H."/>
            <person name="Mo K."/>
            <person name="Hu Y."/>
        </authorList>
    </citation>
    <scope>NUCLEOTIDE SEQUENCE</scope>
    <source>
        <strain evidence="1">IB182487</strain>
    </source>
</reference>
<sequence>MMTETIHQKAEQYKDIYTQLKNDLKWKVSDQRILMMIASLYVVKGKTFERNRFLDLCDYIKNNVGAFSTLRSYQRFTTAAMLDIRFEHPKEKFQEFINLYEQLVKGEFRRGTFTYIAALVMLTEDDDDSNHQESIKRAHSVYNGMKEKHFFLTNASDYPLAVLLAELDGDVDQVMNHVEAFYDKLASAGFRKGNDLQFLSHILSMDKKTNADFLIEKCIQVFEEFRQGGKKIKNANYPEIGMLSLLEDGKNDIAPIRQLADYLDSEKLFKWYKDMNFTVAVNLVISDRIKNTDLLETGIFTTMETLIQAQQAAMVAIIASTSAAAASSGGE</sequence>
<organism evidence="1 2">
    <name type="scientific">Metabacillus arenae</name>
    <dbReference type="NCBI Taxonomy" id="2771434"/>
    <lineage>
        <taxon>Bacteria</taxon>
        <taxon>Bacillati</taxon>
        <taxon>Bacillota</taxon>
        <taxon>Bacilli</taxon>
        <taxon>Bacillales</taxon>
        <taxon>Bacillaceae</taxon>
        <taxon>Metabacillus</taxon>
    </lineage>
</organism>
<protein>
    <submittedName>
        <fullName evidence="1">DUF4003 domain-containing protein</fullName>
    </submittedName>
</protein>
<dbReference type="EMBL" id="JACXAI010000012">
    <property type="protein sequence ID" value="MBD1380741.1"/>
    <property type="molecule type" value="Genomic_DNA"/>
</dbReference>
<dbReference type="Pfam" id="PF13170">
    <property type="entry name" value="DUF4003"/>
    <property type="match status" value="1"/>
</dbReference>
<name>A0A926NGA0_9BACI</name>
<evidence type="ECO:0000313" key="2">
    <source>
        <dbReference type="Proteomes" id="UP000626844"/>
    </source>
</evidence>
<dbReference type="Proteomes" id="UP000626844">
    <property type="component" value="Unassembled WGS sequence"/>
</dbReference>
<comment type="caution">
    <text evidence="1">The sequence shown here is derived from an EMBL/GenBank/DDBJ whole genome shotgun (WGS) entry which is preliminary data.</text>
</comment>